<dbReference type="EMBL" id="BAABEY010000012">
    <property type="protein sequence ID" value="GAA4435237.1"/>
    <property type="molecule type" value="Genomic_DNA"/>
</dbReference>
<proteinExistence type="predicted"/>
<dbReference type="InterPro" id="IPR011044">
    <property type="entry name" value="Quino_amine_DH_bsu"/>
</dbReference>
<name>A0ABP8LSB1_9BACT</name>
<evidence type="ECO:0000313" key="1">
    <source>
        <dbReference type="EMBL" id="GAA4435237.1"/>
    </source>
</evidence>
<dbReference type="InterPro" id="IPR015943">
    <property type="entry name" value="WD40/YVTN_repeat-like_dom_sf"/>
</dbReference>
<accession>A0ABP8LSB1</accession>
<keyword evidence="2" id="KW-1185">Reference proteome</keyword>
<dbReference type="SUPFAM" id="SSF50969">
    <property type="entry name" value="YVTN repeat-like/Quinoprotein amine dehydrogenase"/>
    <property type="match status" value="1"/>
</dbReference>
<dbReference type="Gene3D" id="2.130.10.10">
    <property type="entry name" value="YVTN repeat-like/Quinoprotein amine dehydrogenase"/>
    <property type="match status" value="1"/>
</dbReference>
<protein>
    <submittedName>
        <fullName evidence="1">Uncharacterized protein</fullName>
    </submittedName>
</protein>
<sequence>MSCEGLGFGGAQASRPANTSQLKSFTHMKFLQGVLGAVALVLAGDLAVQAQKDFLVCGDSKLLVVDYLSSKDSIPAIRREWDASRDADLPEIFRTRKFRSMDDCKVSPDGKQLLVSSSSGGVALLHYPEMKVVFFTEVGNAHSIEFLPGGLIAVAGSTHPQGNKVAIFNPAVSDQPLAQDSLYSGHGVVWHAKKKLLYALGLDVLRAYTVESDARGIVRLTKTKEWKIEGQSGHDLFLTADGKQLYITEHTGVWTFDLKKEKFGKMPDFPDKPDIKSIGRNREGQILYTQPEESWWTFSVKTLHPERKFVIPGLKIYKARWVKL</sequence>
<reference evidence="2" key="1">
    <citation type="journal article" date="2019" name="Int. J. Syst. Evol. Microbiol.">
        <title>The Global Catalogue of Microorganisms (GCM) 10K type strain sequencing project: providing services to taxonomists for standard genome sequencing and annotation.</title>
        <authorList>
            <consortium name="The Broad Institute Genomics Platform"/>
            <consortium name="The Broad Institute Genome Sequencing Center for Infectious Disease"/>
            <person name="Wu L."/>
            <person name="Ma J."/>
        </authorList>
    </citation>
    <scope>NUCLEOTIDE SEQUENCE [LARGE SCALE GENOMIC DNA]</scope>
    <source>
        <strain evidence="2">JCM 31920</strain>
    </source>
</reference>
<comment type="caution">
    <text evidence="1">The sequence shown here is derived from an EMBL/GenBank/DDBJ whole genome shotgun (WGS) entry which is preliminary data.</text>
</comment>
<evidence type="ECO:0000313" key="2">
    <source>
        <dbReference type="Proteomes" id="UP001501508"/>
    </source>
</evidence>
<dbReference type="Pfam" id="PF20138">
    <property type="entry name" value="DUF6528"/>
    <property type="match status" value="1"/>
</dbReference>
<dbReference type="InterPro" id="IPR045383">
    <property type="entry name" value="DUF6528"/>
</dbReference>
<organism evidence="1 2">
    <name type="scientific">Ravibacter arvi</name>
    <dbReference type="NCBI Taxonomy" id="2051041"/>
    <lineage>
        <taxon>Bacteria</taxon>
        <taxon>Pseudomonadati</taxon>
        <taxon>Bacteroidota</taxon>
        <taxon>Cytophagia</taxon>
        <taxon>Cytophagales</taxon>
        <taxon>Spirosomataceae</taxon>
        <taxon>Ravibacter</taxon>
    </lineage>
</organism>
<dbReference type="Proteomes" id="UP001501508">
    <property type="component" value="Unassembled WGS sequence"/>
</dbReference>
<gene>
    <name evidence="1" type="ORF">GCM10023091_11330</name>
</gene>